<evidence type="ECO:0000256" key="1">
    <source>
        <dbReference type="SAM" id="Phobius"/>
    </source>
</evidence>
<organism evidence="3 4">
    <name type="scientific">Aspergillus ellipticus CBS 707.79</name>
    <dbReference type="NCBI Taxonomy" id="1448320"/>
    <lineage>
        <taxon>Eukaryota</taxon>
        <taxon>Fungi</taxon>
        <taxon>Dikarya</taxon>
        <taxon>Ascomycota</taxon>
        <taxon>Pezizomycotina</taxon>
        <taxon>Eurotiomycetes</taxon>
        <taxon>Eurotiomycetidae</taxon>
        <taxon>Eurotiales</taxon>
        <taxon>Aspergillaceae</taxon>
        <taxon>Aspergillus</taxon>
        <taxon>Aspergillus subgen. Circumdati</taxon>
    </lineage>
</organism>
<dbReference type="Gene3D" id="3.90.550.10">
    <property type="entry name" value="Spore Coat Polysaccharide Biosynthesis Protein SpsA, Chain A"/>
    <property type="match status" value="1"/>
</dbReference>
<dbReference type="VEuPathDB" id="FungiDB:BO71DRAFT_319466"/>
<keyword evidence="1" id="KW-0472">Membrane</keyword>
<dbReference type="InterPro" id="IPR027389">
    <property type="entry name" value="B_mannosylTrfase_Bre-3/Egh"/>
</dbReference>
<accession>A0A319DHR6</accession>
<sequence length="451" mass="51720">MKGLHSQGRHSNRIYAVLEYNYIIFPITLLILFYIIKSITDVTGYYVKVSENGGNMSAIIHAVLHCLCLLLQMPPCGNTLGLCLPMRPNKFSQGPKTRSLGTLYVCLVTKGVNAQTVLNSARCWDTLAQRGHPSVRFHVLIDHDNLEDFPRLLPSYVTIDQVPEVVPVKRARYKARALEYFRQKYNFGKEDWVLHLDEESQIDDRAMRTTLDFIERGTADFGMGSIYYTSTNHWKNAFLSAAEVSRLAEDYGRFQLPFKTFNRPFLGWIHGSWILINGELENKIGWDTDNVCEDYWFGYHAAAQGYKFEWLHALVREQPPSSFNDLWNQRRRWFTGILAFDQLVVRLALILGVLAGLGIVIFPLIGMLWGKITVPPWYRDFLIFNDVANLHIIVSSCLLQDFSVTDLSWSSKICHVVMASLLWPVVSFVHIVAVFWTIMRPAKGFVVINKS</sequence>
<dbReference type="GO" id="GO:0019187">
    <property type="term" value="F:beta-1,4-mannosyltransferase activity"/>
    <property type="evidence" value="ECO:0007669"/>
    <property type="project" value="InterPro"/>
</dbReference>
<gene>
    <name evidence="3" type="ORF">BO71DRAFT_319466</name>
</gene>
<protein>
    <recommendedName>
        <fullName evidence="2">Glycosyltransferase 2-like domain-containing protein</fullName>
    </recommendedName>
</protein>
<keyword evidence="4" id="KW-1185">Reference proteome</keyword>
<dbReference type="OrthoDB" id="5819582at2759"/>
<dbReference type="Proteomes" id="UP000247810">
    <property type="component" value="Unassembled WGS sequence"/>
</dbReference>
<dbReference type="PANTHER" id="PTHR16779">
    <property type="entry name" value="BETA-1,4-MANNOSYLTRANSFERASE EGH"/>
    <property type="match status" value="1"/>
</dbReference>
<feature type="transmembrane region" description="Helical" evidence="1">
    <location>
        <begin position="347"/>
        <end position="369"/>
    </location>
</feature>
<dbReference type="EMBL" id="KZ825829">
    <property type="protein sequence ID" value="PYH97045.1"/>
    <property type="molecule type" value="Genomic_DNA"/>
</dbReference>
<dbReference type="AlphaFoldDB" id="A0A319DHR6"/>
<feature type="transmembrane region" description="Helical" evidence="1">
    <location>
        <begin position="59"/>
        <end position="84"/>
    </location>
</feature>
<evidence type="ECO:0000313" key="3">
    <source>
        <dbReference type="EMBL" id="PYH97045.1"/>
    </source>
</evidence>
<keyword evidence="1" id="KW-1133">Transmembrane helix</keyword>
<dbReference type="SUPFAM" id="SSF53448">
    <property type="entry name" value="Nucleotide-diphospho-sugar transferases"/>
    <property type="match status" value="1"/>
</dbReference>
<dbReference type="STRING" id="1448320.A0A319DHR6"/>
<evidence type="ECO:0000259" key="2">
    <source>
        <dbReference type="Pfam" id="PF13632"/>
    </source>
</evidence>
<keyword evidence="1" id="KW-0812">Transmembrane</keyword>
<dbReference type="Pfam" id="PF13632">
    <property type="entry name" value="Glyco_trans_2_3"/>
    <property type="match status" value="1"/>
</dbReference>
<dbReference type="InterPro" id="IPR029044">
    <property type="entry name" value="Nucleotide-diphossugar_trans"/>
</dbReference>
<name>A0A319DHR6_9EURO</name>
<evidence type="ECO:0000313" key="4">
    <source>
        <dbReference type="Proteomes" id="UP000247810"/>
    </source>
</evidence>
<proteinExistence type="predicted"/>
<feature type="domain" description="Glycosyltransferase 2-like" evidence="2">
    <location>
        <begin position="192"/>
        <end position="382"/>
    </location>
</feature>
<feature type="transmembrane region" description="Helical" evidence="1">
    <location>
        <begin position="416"/>
        <end position="439"/>
    </location>
</feature>
<feature type="transmembrane region" description="Helical" evidence="1">
    <location>
        <begin position="20"/>
        <end position="39"/>
    </location>
</feature>
<reference evidence="3 4" key="1">
    <citation type="submission" date="2018-02" db="EMBL/GenBank/DDBJ databases">
        <title>The genomes of Aspergillus section Nigri reveals drivers in fungal speciation.</title>
        <authorList>
            <consortium name="DOE Joint Genome Institute"/>
            <person name="Vesth T.C."/>
            <person name="Nybo J."/>
            <person name="Theobald S."/>
            <person name="Brandl J."/>
            <person name="Frisvad J.C."/>
            <person name="Nielsen K.F."/>
            <person name="Lyhne E.K."/>
            <person name="Kogle M.E."/>
            <person name="Kuo A."/>
            <person name="Riley R."/>
            <person name="Clum A."/>
            <person name="Nolan M."/>
            <person name="Lipzen A."/>
            <person name="Salamov A."/>
            <person name="Henrissat B."/>
            <person name="Wiebenga A."/>
            <person name="De vries R.P."/>
            <person name="Grigoriev I.V."/>
            <person name="Mortensen U.H."/>
            <person name="Andersen M.R."/>
            <person name="Baker S.E."/>
        </authorList>
    </citation>
    <scope>NUCLEOTIDE SEQUENCE [LARGE SCALE GENOMIC DNA]</scope>
    <source>
        <strain evidence="3 4">CBS 707.79</strain>
    </source>
</reference>
<dbReference type="PANTHER" id="PTHR16779:SF1">
    <property type="entry name" value="BETA-1,4-MANNOSYLTRANSFERASE EGH"/>
    <property type="match status" value="1"/>
</dbReference>
<dbReference type="InterPro" id="IPR001173">
    <property type="entry name" value="Glyco_trans_2-like"/>
</dbReference>
<dbReference type="GO" id="GO:0005737">
    <property type="term" value="C:cytoplasm"/>
    <property type="evidence" value="ECO:0007669"/>
    <property type="project" value="TreeGrafter"/>
</dbReference>